<reference evidence="1" key="1">
    <citation type="submission" date="2014-11" db="EMBL/GenBank/DDBJ databases">
        <authorList>
            <person name="Amaro Gonzalez C."/>
        </authorList>
    </citation>
    <scope>NUCLEOTIDE SEQUENCE</scope>
</reference>
<dbReference type="AlphaFoldDB" id="A0A0E9UA00"/>
<accession>A0A0E9UA00</accession>
<evidence type="ECO:0000313" key="1">
    <source>
        <dbReference type="EMBL" id="JAH61768.1"/>
    </source>
</evidence>
<sequence>MNISQDVVRDVRASFSEHGI</sequence>
<dbReference type="EMBL" id="GBXM01046809">
    <property type="protein sequence ID" value="JAH61768.1"/>
    <property type="molecule type" value="Transcribed_RNA"/>
</dbReference>
<organism evidence="1">
    <name type="scientific">Anguilla anguilla</name>
    <name type="common">European freshwater eel</name>
    <name type="synonym">Muraena anguilla</name>
    <dbReference type="NCBI Taxonomy" id="7936"/>
    <lineage>
        <taxon>Eukaryota</taxon>
        <taxon>Metazoa</taxon>
        <taxon>Chordata</taxon>
        <taxon>Craniata</taxon>
        <taxon>Vertebrata</taxon>
        <taxon>Euteleostomi</taxon>
        <taxon>Actinopterygii</taxon>
        <taxon>Neopterygii</taxon>
        <taxon>Teleostei</taxon>
        <taxon>Anguilliformes</taxon>
        <taxon>Anguillidae</taxon>
        <taxon>Anguilla</taxon>
    </lineage>
</organism>
<protein>
    <submittedName>
        <fullName evidence="1">Uncharacterized protein</fullName>
    </submittedName>
</protein>
<proteinExistence type="predicted"/>
<reference evidence="1" key="2">
    <citation type="journal article" date="2015" name="Fish Shellfish Immunol.">
        <title>Early steps in the European eel (Anguilla anguilla)-Vibrio vulnificus interaction in the gills: Role of the RtxA13 toxin.</title>
        <authorList>
            <person name="Callol A."/>
            <person name="Pajuelo D."/>
            <person name="Ebbesson L."/>
            <person name="Teles M."/>
            <person name="MacKenzie S."/>
            <person name="Amaro C."/>
        </authorList>
    </citation>
    <scope>NUCLEOTIDE SEQUENCE</scope>
</reference>
<name>A0A0E9UA00_ANGAN</name>